<proteinExistence type="predicted"/>
<sequence length="124" mass="14228">MIVRNSFFKKNYHFFAAIPNKASLSDVGAEKRDKLMKTLDRHQLELMGFNPPEGPCFANNGRLLRFFILRSKPWLGVEEYLPADGDAAGDKDAEVYAVNYGTHCMEPIQSLEDLRFFLYKHLLA</sequence>
<organism evidence="1 2">
    <name type="scientific">Parapedobacter koreensis</name>
    <dbReference type="NCBI Taxonomy" id="332977"/>
    <lineage>
        <taxon>Bacteria</taxon>
        <taxon>Pseudomonadati</taxon>
        <taxon>Bacteroidota</taxon>
        <taxon>Sphingobacteriia</taxon>
        <taxon>Sphingobacteriales</taxon>
        <taxon>Sphingobacteriaceae</taxon>
        <taxon>Parapedobacter</taxon>
    </lineage>
</organism>
<evidence type="ECO:0000313" key="1">
    <source>
        <dbReference type="EMBL" id="SEL78615.1"/>
    </source>
</evidence>
<protein>
    <submittedName>
        <fullName evidence="1">Uncharacterized protein</fullName>
    </submittedName>
</protein>
<name>A0A1H7T258_9SPHI</name>
<dbReference type="EMBL" id="FNZR01000010">
    <property type="protein sequence ID" value="SEL78615.1"/>
    <property type="molecule type" value="Genomic_DNA"/>
</dbReference>
<accession>A0A1H7T258</accession>
<dbReference type="Proteomes" id="UP000198916">
    <property type="component" value="Unassembled WGS sequence"/>
</dbReference>
<dbReference type="AlphaFoldDB" id="A0A1H7T258"/>
<reference evidence="2" key="1">
    <citation type="submission" date="2016-10" db="EMBL/GenBank/DDBJ databases">
        <authorList>
            <person name="Varghese N."/>
            <person name="Submissions S."/>
        </authorList>
    </citation>
    <scope>NUCLEOTIDE SEQUENCE [LARGE SCALE GENOMIC DNA]</scope>
    <source>
        <strain evidence="2">Jip14</strain>
    </source>
</reference>
<gene>
    <name evidence="1" type="ORF">SAMN05421740_11029</name>
</gene>
<evidence type="ECO:0000313" key="2">
    <source>
        <dbReference type="Proteomes" id="UP000198916"/>
    </source>
</evidence>
<keyword evidence="2" id="KW-1185">Reference proteome</keyword>
<dbReference type="STRING" id="332977.SAMN05421740_11029"/>